<gene>
    <name evidence="5" type="ORF">KFE25_002781</name>
</gene>
<evidence type="ECO:0000256" key="2">
    <source>
        <dbReference type="ARBA" id="ARBA00023242"/>
    </source>
</evidence>
<dbReference type="InterPro" id="IPR012916">
    <property type="entry name" value="RED_N"/>
</dbReference>
<sequence>MDNATFKSFLEGRAKAGDGEGPGADAAERAAARKAAARARFERKQLYLEKQQAARGAGAGSSGDGSAAGGYRDRAAERRRTSATERLEDAVALPDSYAWDLGAAGAGARGGAPPLAVPAATSDGTAADAQATLASEAHRRAILESKYLGGDVSRTHLVKGLDFALLARVRDEERATGGVAGGAAGGAAGAARKAAGASGAAADSAARGWTDVKRDSAQDGRKVDANPGAGTAPPAAWLGQGRAAGGSELGSCGAHKLRAPDGDSVMPDAAAAVTNDPFCARILRAVAIAATNATVSTVSAERGASASARRTAAFRAHETVLSYELQGSAAPAELAVHKAHAARATMRAEAMGRRAADAIAADAIAADAIARGSTVGAEAADEELEEEEEARAALAALGTWERVGPDVPTVVVLAGREDVAERARVALRSSCGLCAGASAGAARSVQSGEDGRAPARLQAGMTAAQLRALILALRIGEGSNGMNGGGSAGSARRSAAAAGTSGGEGAGWPPWAGSKVAVFRKPPPRRRREAAERDGGGDGGGAAATVARDAHAAHGSGGPAGVATGVAAVAGAAPPPVPPAPTHVAVVDKAPTAKTHAKPAITMAAKIFDDVSSDDDAPAAIGAGALAERARALDAARGSDSDDDDSDGAVGVDAPPAGKHSAQHNAQRNALDLAWQSLPDDVRAREGAKRAEAAAGRAARSELELELAAAKGRLLGVDEDDDDDEDGGARGWRDRGAGGADAYAELLPGAGGFGLADMQGGSDDEEEAVAEARGRVVGADGKLSLVVDASLGGVASAGGGDGGDGQALSRKQRRELLKRTAAKRPQDPDRKLDQELSKIEKLLEEKAQKAERAAKRARSGPEPSP</sequence>
<protein>
    <recommendedName>
        <fullName evidence="4">RED-like N-terminal domain-containing protein</fullName>
    </recommendedName>
</protein>
<feature type="compositionally biased region" description="Basic and acidic residues" evidence="3">
    <location>
        <begin position="814"/>
        <end position="854"/>
    </location>
</feature>
<feature type="compositionally biased region" description="Basic and acidic residues" evidence="3">
    <location>
        <begin position="71"/>
        <end position="87"/>
    </location>
</feature>
<organism evidence="5 6">
    <name type="scientific">Diacronema lutheri</name>
    <name type="common">Unicellular marine alga</name>
    <name type="synonym">Monochrysis lutheri</name>
    <dbReference type="NCBI Taxonomy" id="2081491"/>
    <lineage>
        <taxon>Eukaryota</taxon>
        <taxon>Haptista</taxon>
        <taxon>Haptophyta</taxon>
        <taxon>Pavlovophyceae</taxon>
        <taxon>Pavlovales</taxon>
        <taxon>Pavlovaceae</taxon>
        <taxon>Diacronema</taxon>
    </lineage>
</organism>
<comment type="caution">
    <text evidence="5">The sequence shown here is derived from an EMBL/GenBank/DDBJ whole genome shotgun (WGS) entry which is preliminary data.</text>
</comment>
<name>A0A8J6CAF4_DIALT</name>
<feature type="compositionally biased region" description="Acidic residues" evidence="3">
    <location>
        <begin position="717"/>
        <end position="726"/>
    </location>
</feature>
<evidence type="ECO:0000259" key="4">
    <source>
        <dbReference type="Pfam" id="PF07808"/>
    </source>
</evidence>
<feature type="region of interest" description="Disordered" evidence="3">
    <location>
        <begin position="50"/>
        <end position="87"/>
    </location>
</feature>
<dbReference type="OrthoDB" id="508543at2759"/>
<dbReference type="Proteomes" id="UP000751190">
    <property type="component" value="Unassembled WGS sequence"/>
</dbReference>
<feature type="region of interest" description="Disordered" evidence="3">
    <location>
        <begin position="634"/>
        <end position="667"/>
    </location>
</feature>
<dbReference type="PANTHER" id="PTHR12765">
    <property type="entry name" value="RED PROTEIN IK FACTOR CYTOKINE IK"/>
    <property type="match status" value="1"/>
</dbReference>
<proteinExistence type="predicted"/>
<feature type="compositionally biased region" description="Gly residues" evidence="3">
    <location>
        <begin position="57"/>
        <end position="68"/>
    </location>
</feature>
<feature type="domain" description="RED-like N-terminal" evidence="4">
    <location>
        <begin position="68"/>
        <end position="172"/>
    </location>
</feature>
<feature type="compositionally biased region" description="Gly residues" evidence="3">
    <location>
        <begin position="795"/>
        <end position="805"/>
    </location>
</feature>
<accession>A0A8J6CAF4</accession>
<evidence type="ECO:0000313" key="6">
    <source>
        <dbReference type="Proteomes" id="UP000751190"/>
    </source>
</evidence>
<feature type="region of interest" description="Disordered" evidence="3">
    <location>
        <begin position="1"/>
        <end position="34"/>
    </location>
</feature>
<feature type="compositionally biased region" description="Basic and acidic residues" evidence="3">
    <location>
        <begin position="727"/>
        <end position="736"/>
    </location>
</feature>
<feature type="compositionally biased region" description="Basic and acidic residues" evidence="3">
    <location>
        <begin position="210"/>
        <end position="224"/>
    </location>
</feature>
<reference evidence="5" key="1">
    <citation type="submission" date="2021-05" db="EMBL/GenBank/DDBJ databases">
        <title>The genome of the haptophyte Pavlova lutheri (Diacronema luteri, Pavlovales) - a model for lipid biosynthesis in eukaryotic algae.</title>
        <authorList>
            <person name="Hulatt C.J."/>
            <person name="Posewitz M.C."/>
        </authorList>
    </citation>
    <scope>NUCLEOTIDE SEQUENCE</scope>
    <source>
        <strain evidence="5">NIVA-4/92</strain>
    </source>
</reference>
<feature type="region of interest" description="Disordered" evidence="3">
    <location>
        <begin position="716"/>
        <end position="737"/>
    </location>
</feature>
<dbReference type="GO" id="GO:0005634">
    <property type="term" value="C:nucleus"/>
    <property type="evidence" value="ECO:0007669"/>
    <property type="project" value="UniProtKB-SubCell"/>
</dbReference>
<evidence type="ECO:0000313" key="5">
    <source>
        <dbReference type="EMBL" id="KAG8465474.1"/>
    </source>
</evidence>
<dbReference type="AlphaFoldDB" id="A0A8J6CAF4"/>
<keyword evidence="2" id="KW-0539">Nucleus</keyword>
<feature type="compositionally biased region" description="Low complexity" evidence="3">
    <location>
        <begin position="489"/>
        <end position="499"/>
    </location>
</feature>
<evidence type="ECO:0000256" key="3">
    <source>
        <dbReference type="SAM" id="MobiDB-lite"/>
    </source>
</evidence>
<dbReference type="InterPro" id="IPR039896">
    <property type="entry name" value="Red-like"/>
</dbReference>
<feature type="region of interest" description="Disordered" evidence="3">
    <location>
        <begin position="200"/>
        <end position="240"/>
    </location>
</feature>
<comment type="subcellular location">
    <subcellularLocation>
        <location evidence="1">Nucleus</location>
    </subcellularLocation>
</comment>
<feature type="compositionally biased region" description="Low complexity" evidence="3">
    <location>
        <begin position="225"/>
        <end position="239"/>
    </location>
</feature>
<feature type="region of interest" description="Disordered" evidence="3">
    <location>
        <begin position="793"/>
        <end position="865"/>
    </location>
</feature>
<dbReference type="EMBL" id="JAGTXO010000010">
    <property type="protein sequence ID" value="KAG8465474.1"/>
    <property type="molecule type" value="Genomic_DNA"/>
</dbReference>
<feature type="region of interest" description="Disordered" evidence="3">
    <location>
        <begin position="481"/>
        <end position="543"/>
    </location>
</feature>
<keyword evidence="6" id="KW-1185">Reference proteome</keyword>
<evidence type="ECO:0000256" key="1">
    <source>
        <dbReference type="ARBA" id="ARBA00004123"/>
    </source>
</evidence>
<dbReference type="Pfam" id="PF07808">
    <property type="entry name" value="RED_N"/>
    <property type="match status" value="1"/>
</dbReference>